<proteinExistence type="evidence at transcript level"/>
<organism evidence="1">
    <name type="scientific">Zea mays</name>
    <name type="common">Maize</name>
    <dbReference type="NCBI Taxonomy" id="4577"/>
    <lineage>
        <taxon>Eukaryota</taxon>
        <taxon>Viridiplantae</taxon>
        <taxon>Streptophyta</taxon>
        <taxon>Embryophyta</taxon>
        <taxon>Tracheophyta</taxon>
        <taxon>Spermatophyta</taxon>
        <taxon>Magnoliopsida</taxon>
        <taxon>Liliopsida</taxon>
        <taxon>Poales</taxon>
        <taxon>Poaceae</taxon>
        <taxon>PACMAD clade</taxon>
        <taxon>Panicoideae</taxon>
        <taxon>Andropogonodae</taxon>
        <taxon>Andropogoneae</taxon>
        <taxon>Tripsacinae</taxon>
        <taxon>Zea</taxon>
    </lineage>
</organism>
<sequence>MCVDVKIKHPFTIIDVALVILNPGSLGQYLLPCLS</sequence>
<dbReference type="EMBL" id="BT086729">
    <property type="protein sequence ID" value="ACR37082.1"/>
    <property type="molecule type" value="mRNA"/>
</dbReference>
<protein>
    <submittedName>
        <fullName evidence="1">Uncharacterized protein</fullName>
    </submittedName>
</protein>
<dbReference type="AlphaFoldDB" id="C4J7D2"/>
<evidence type="ECO:0000313" key="1">
    <source>
        <dbReference type="EMBL" id="ACR37082.1"/>
    </source>
</evidence>
<accession>C4J7D2</accession>
<reference evidence="1" key="1">
    <citation type="journal article" date="2009" name="PLoS Genet.">
        <title>Sequencing, mapping, and analysis of 27,455 maize full-length cDNAs.</title>
        <authorList>
            <person name="Soderlund C."/>
            <person name="Descour A."/>
            <person name="Kudrna D."/>
            <person name="Bomhoff M."/>
            <person name="Boyd L."/>
            <person name="Currie J."/>
            <person name="Angelova A."/>
            <person name="Collura K."/>
            <person name="Wissotski M."/>
            <person name="Ashley E."/>
            <person name="Morrow D."/>
            <person name="Fernandes J."/>
            <person name="Walbot V."/>
            <person name="Yu Y."/>
        </authorList>
    </citation>
    <scope>NUCLEOTIDE SEQUENCE</scope>
    <source>
        <strain evidence="1">B73</strain>
    </source>
</reference>
<name>C4J7D2_MAIZE</name>